<organism evidence="2">
    <name type="scientific">hydrothermal vent metagenome</name>
    <dbReference type="NCBI Taxonomy" id="652676"/>
    <lineage>
        <taxon>unclassified sequences</taxon>
        <taxon>metagenomes</taxon>
        <taxon>ecological metagenomes</taxon>
    </lineage>
</organism>
<keyword evidence="1" id="KW-0472">Membrane</keyword>
<evidence type="ECO:0000313" key="2">
    <source>
        <dbReference type="EMBL" id="VAW68928.1"/>
    </source>
</evidence>
<name>A0A3B0XKX5_9ZZZZ</name>
<keyword evidence="1" id="KW-0812">Transmembrane</keyword>
<keyword evidence="1" id="KW-1133">Transmembrane helix</keyword>
<proteinExistence type="predicted"/>
<protein>
    <submittedName>
        <fullName evidence="2">Uncharacterized protein</fullName>
    </submittedName>
</protein>
<sequence>MIQEDDRFILNRLAITVGILIGVMVALILLSNMLA</sequence>
<dbReference type="EMBL" id="UOFJ01000381">
    <property type="protein sequence ID" value="VAW68928.1"/>
    <property type="molecule type" value="Genomic_DNA"/>
</dbReference>
<gene>
    <name evidence="2" type="ORF">MNBD_GAMMA10-2943</name>
</gene>
<accession>A0A3B0XKX5</accession>
<evidence type="ECO:0000256" key="1">
    <source>
        <dbReference type="SAM" id="Phobius"/>
    </source>
</evidence>
<reference evidence="2" key="1">
    <citation type="submission" date="2018-06" db="EMBL/GenBank/DDBJ databases">
        <authorList>
            <person name="Zhirakovskaya E."/>
        </authorList>
    </citation>
    <scope>NUCLEOTIDE SEQUENCE</scope>
</reference>
<dbReference type="AlphaFoldDB" id="A0A3B0XKX5"/>
<feature type="transmembrane region" description="Helical" evidence="1">
    <location>
        <begin position="12"/>
        <end position="34"/>
    </location>
</feature>